<keyword evidence="1" id="KW-1133">Transmembrane helix</keyword>
<name>G0NTP2_CAEBE</name>
<accession>G0NTP2</accession>
<dbReference type="AlphaFoldDB" id="G0NTP2"/>
<dbReference type="HOGENOM" id="CLU_2401586_0_0_1"/>
<gene>
    <name evidence="2" type="ORF">CAEBREN_22251</name>
</gene>
<reference evidence="3" key="1">
    <citation type="submission" date="2011-07" db="EMBL/GenBank/DDBJ databases">
        <authorList>
            <consortium name="Caenorhabditis brenneri Sequencing and Analysis Consortium"/>
            <person name="Wilson R.K."/>
        </authorList>
    </citation>
    <scope>NUCLEOTIDE SEQUENCE [LARGE SCALE GENOMIC DNA]</scope>
    <source>
        <strain evidence="3">PB2801</strain>
    </source>
</reference>
<organism evidence="3">
    <name type="scientific">Caenorhabditis brenneri</name>
    <name type="common">Nematode worm</name>
    <dbReference type="NCBI Taxonomy" id="135651"/>
    <lineage>
        <taxon>Eukaryota</taxon>
        <taxon>Metazoa</taxon>
        <taxon>Ecdysozoa</taxon>
        <taxon>Nematoda</taxon>
        <taxon>Chromadorea</taxon>
        <taxon>Rhabditida</taxon>
        <taxon>Rhabditina</taxon>
        <taxon>Rhabditomorpha</taxon>
        <taxon>Rhabditoidea</taxon>
        <taxon>Rhabditidae</taxon>
        <taxon>Peloderinae</taxon>
        <taxon>Caenorhabditis</taxon>
    </lineage>
</organism>
<dbReference type="Proteomes" id="UP000008068">
    <property type="component" value="Unassembled WGS sequence"/>
</dbReference>
<evidence type="ECO:0000313" key="3">
    <source>
        <dbReference type="Proteomes" id="UP000008068"/>
    </source>
</evidence>
<sequence length="93" mass="9737">MNPSGLDSSFIDFHNARAAAAPTNYHWAYIGAGVVLGSAFLVGVGAYAGYKYCGYKREVRKVGDMGQPLIPLNPANAQGPAVPNYGAVPPPQN</sequence>
<evidence type="ECO:0000256" key="1">
    <source>
        <dbReference type="SAM" id="Phobius"/>
    </source>
</evidence>
<protein>
    <submittedName>
        <fullName evidence="2">Uncharacterized protein</fullName>
    </submittedName>
</protein>
<dbReference type="InParanoid" id="G0NTP2"/>
<proteinExistence type="predicted"/>
<dbReference type="EMBL" id="GL379944">
    <property type="protein sequence ID" value="EGT37232.1"/>
    <property type="molecule type" value="Genomic_DNA"/>
</dbReference>
<keyword evidence="1" id="KW-0472">Membrane</keyword>
<evidence type="ECO:0000313" key="2">
    <source>
        <dbReference type="EMBL" id="EGT37232.1"/>
    </source>
</evidence>
<keyword evidence="1" id="KW-0812">Transmembrane</keyword>
<keyword evidence="3" id="KW-1185">Reference proteome</keyword>
<feature type="transmembrane region" description="Helical" evidence="1">
    <location>
        <begin position="27"/>
        <end position="50"/>
    </location>
</feature>